<dbReference type="Gene3D" id="1.20.58.900">
    <property type="match status" value="1"/>
</dbReference>
<dbReference type="PROSITE" id="PS50002">
    <property type="entry name" value="SH3"/>
    <property type="match status" value="1"/>
</dbReference>
<evidence type="ECO:0000259" key="4">
    <source>
        <dbReference type="PROSITE" id="PS50002"/>
    </source>
</evidence>
<dbReference type="InterPro" id="IPR047343">
    <property type="entry name" value="RUSC1_2"/>
</dbReference>
<dbReference type="GeneTree" id="ENSGT00900000141033"/>
<dbReference type="InterPro" id="IPR037213">
    <property type="entry name" value="Run_dom_sf"/>
</dbReference>
<dbReference type="InParanoid" id="A0A803JLD5"/>
<dbReference type="PROSITE" id="PS50826">
    <property type="entry name" value="RUN"/>
    <property type="match status" value="1"/>
</dbReference>
<evidence type="ECO:0000259" key="5">
    <source>
        <dbReference type="PROSITE" id="PS50826"/>
    </source>
</evidence>
<evidence type="ECO:0000256" key="3">
    <source>
        <dbReference type="SAM" id="MobiDB-lite"/>
    </source>
</evidence>
<organism evidence="6">
    <name type="scientific">Xenopus tropicalis</name>
    <name type="common">Western clawed frog</name>
    <name type="synonym">Silurana tropicalis</name>
    <dbReference type="NCBI Taxonomy" id="8364"/>
    <lineage>
        <taxon>Eukaryota</taxon>
        <taxon>Metazoa</taxon>
        <taxon>Chordata</taxon>
        <taxon>Craniata</taxon>
        <taxon>Vertebrata</taxon>
        <taxon>Euteleostomi</taxon>
        <taxon>Amphibia</taxon>
        <taxon>Batrachia</taxon>
        <taxon>Anura</taxon>
        <taxon>Pipoidea</taxon>
        <taxon>Pipidae</taxon>
        <taxon>Xenopodinae</taxon>
        <taxon>Xenopus</taxon>
        <taxon>Silurana</taxon>
    </lineage>
</organism>
<dbReference type="PANTHER" id="PTHR15591">
    <property type="entry name" value="RUN AND SH3 DOMAIN CONTAINING"/>
    <property type="match status" value="1"/>
</dbReference>
<dbReference type="SUPFAM" id="SSF50044">
    <property type="entry name" value="SH3-domain"/>
    <property type="match status" value="1"/>
</dbReference>
<protein>
    <recommendedName>
        <fullName evidence="7">RUN and SH3 domain containing 1</fullName>
    </recommendedName>
</protein>
<feature type="domain" description="RUN" evidence="5">
    <location>
        <begin position="32"/>
        <end position="170"/>
    </location>
</feature>
<evidence type="ECO:0000256" key="2">
    <source>
        <dbReference type="PROSITE-ProRule" id="PRU00192"/>
    </source>
</evidence>
<reference evidence="6" key="1">
    <citation type="journal article" date="2010" name="Science">
        <title>The genome of the Western clawed frog Xenopus tropicalis.</title>
        <authorList>
            <person name="Hellsten U."/>
            <person name="Harland R.M."/>
            <person name="Gilchrist M.J."/>
            <person name="Hendrix D."/>
            <person name="Jurka J."/>
            <person name="Kapitonov V."/>
            <person name="Ovcharenko I."/>
            <person name="Putnam N.H."/>
            <person name="Shu S."/>
            <person name="Taher L."/>
            <person name="Blitz I.L."/>
            <person name="Blumberg B."/>
            <person name="Dichmann D.S."/>
            <person name="Dubchak I."/>
            <person name="Amaya E."/>
            <person name="Detter J.C."/>
            <person name="Fletcher R."/>
            <person name="Gerhard D.S."/>
            <person name="Goodstein D."/>
            <person name="Graves T."/>
            <person name="Grigoriev I.V."/>
            <person name="Grimwood J."/>
            <person name="Kawashima T."/>
            <person name="Lindquist E."/>
            <person name="Lucas S.M."/>
            <person name="Mead P.E."/>
            <person name="Mitros T."/>
            <person name="Ogino H."/>
            <person name="Ohta Y."/>
            <person name="Poliakov A.V."/>
            <person name="Pollet N."/>
            <person name="Robert J."/>
            <person name="Salamov A."/>
            <person name="Sater A.K."/>
            <person name="Schmutz J."/>
            <person name="Terry A."/>
            <person name="Vize P.D."/>
            <person name="Warren W.C."/>
            <person name="Wells D."/>
            <person name="Wills A."/>
            <person name="Wilson R.K."/>
            <person name="Zimmerman L.B."/>
            <person name="Zorn A.M."/>
            <person name="Grainger R."/>
            <person name="Grammer T."/>
            <person name="Khokha M.K."/>
            <person name="Richardson P.M."/>
            <person name="Rokhsar D.S."/>
        </authorList>
    </citation>
    <scope>NUCLEOTIDE SEQUENCE [LARGE SCALE GENOMIC DNA]</scope>
    <source>
        <strain evidence="6">Nigerian</strain>
    </source>
</reference>
<keyword evidence="1 2" id="KW-0728">SH3 domain</keyword>
<feature type="region of interest" description="Disordered" evidence="3">
    <location>
        <begin position="214"/>
        <end position="248"/>
    </location>
</feature>
<dbReference type="InterPro" id="IPR036028">
    <property type="entry name" value="SH3-like_dom_sf"/>
</dbReference>
<dbReference type="InterPro" id="IPR004012">
    <property type="entry name" value="Run_dom"/>
</dbReference>
<dbReference type="InterPro" id="IPR001452">
    <property type="entry name" value="SH3_domain"/>
</dbReference>
<name>A0A803JLD5_XENTR</name>
<dbReference type="Ensembl" id="ENSXETT00000110620">
    <property type="protein sequence ID" value="ENSXETP00000108729"/>
    <property type="gene ID" value="ENSXETG00000042098"/>
</dbReference>
<feature type="region of interest" description="Disordered" evidence="3">
    <location>
        <begin position="383"/>
        <end position="405"/>
    </location>
</feature>
<accession>A0A803JLD5</accession>
<evidence type="ECO:0008006" key="7">
    <source>
        <dbReference type="Google" id="ProtNLM"/>
    </source>
</evidence>
<evidence type="ECO:0000313" key="6">
    <source>
        <dbReference type="Ensembl" id="ENSXETP00000108729"/>
    </source>
</evidence>
<feature type="region of interest" description="Disordered" evidence="3">
    <location>
        <begin position="302"/>
        <end position="329"/>
    </location>
</feature>
<sequence length="460" mass="49680">MGGRGRGLRVGAEPPSCFHAQAQLGDSRLSPELGYLLLGGLCPSLYSLLGDGLKPFQKDVIVGRRRLSPWSLVEGSVRAGAGPLHSLLGNVSRLSELRDPQRRFNAFIFGLLNTKQLDLWISLLHESYAACTSSLFAPWGFLPLAATTHPASCSPCSASPATFIMWTAFEARTTTLHRGTNPQRTHYGTRGPSCTPPPGGFSAGYSQLGGLAATTDWHPVPQKDACPTSPPKSCGQAPSPDFTPRGSWWGHLSKASRSYLPPTRETASHWNKLANWGGRGEEAEGSSSWGQKAPDIIAPVPNAPPTGQMEAPTPSGEGWGSGGAAEQQNEPHIVPNTEDWSNWLGHLFGAKPSPTQGKKKSRLPSDWLTPPVRVLDLIGLPSPSEKAQRVGPVPEERKEESRPERSVRAMCDHRGSDRAQLSFRKGEVLELVGTVDEDWIRCRRGNESGLVPVCYTSLIL</sequence>
<dbReference type="Gene3D" id="2.30.30.40">
    <property type="entry name" value="SH3 Domains"/>
    <property type="match status" value="1"/>
</dbReference>
<dbReference type="PANTHER" id="PTHR15591:SF11">
    <property type="entry name" value="AP-4 COMPLEX ACCESSORY SUBUNIT RUSC1"/>
    <property type="match status" value="1"/>
</dbReference>
<dbReference type="AlphaFoldDB" id="A0A803JLD5"/>
<evidence type="ECO:0000256" key="1">
    <source>
        <dbReference type="ARBA" id="ARBA00022443"/>
    </source>
</evidence>
<dbReference type="SMART" id="SM00326">
    <property type="entry name" value="SH3"/>
    <property type="match status" value="1"/>
</dbReference>
<dbReference type="Pfam" id="PF02759">
    <property type="entry name" value="RUN"/>
    <property type="match status" value="1"/>
</dbReference>
<dbReference type="Pfam" id="PF07653">
    <property type="entry name" value="SH3_2"/>
    <property type="match status" value="1"/>
</dbReference>
<feature type="compositionally biased region" description="Basic and acidic residues" evidence="3">
    <location>
        <begin position="394"/>
        <end position="405"/>
    </location>
</feature>
<reference evidence="6" key="2">
    <citation type="submission" date="2021-03" db="UniProtKB">
        <authorList>
            <consortium name="Ensembl"/>
        </authorList>
    </citation>
    <scope>IDENTIFICATION</scope>
</reference>
<feature type="domain" description="SH3" evidence="4">
    <location>
        <begin position="402"/>
        <end position="460"/>
    </location>
</feature>
<proteinExistence type="predicted"/>